<name>A0ABW2C638_9PSEU</name>
<dbReference type="Proteomes" id="UP001596337">
    <property type="component" value="Unassembled WGS sequence"/>
</dbReference>
<sequence>MEPRAAGPAQRMLVATDLPDGAGVAVRRAAQLGAQHDAQVTYSHQIYGRIKRWLRAFERTRTRHTEPYDADGDVDVILYGLGRFGSHLADQLAAQDTAPWRSTSTPSESRPTLATA</sequence>
<organism evidence="2 3">
    <name type="scientific">Haloechinothrix salitolerans</name>
    <dbReference type="NCBI Taxonomy" id="926830"/>
    <lineage>
        <taxon>Bacteria</taxon>
        <taxon>Bacillati</taxon>
        <taxon>Actinomycetota</taxon>
        <taxon>Actinomycetes</taxon>
        <taxon>Pseudonocardiales</taxon>
        <taxon>Pseudonocardiaceae</taxon>
        <taxon>Haloechinothrix</taxon>
    </lineage>
</organism>
<comment type="caution">
    <text evidence="2">The sequence shown here is derived from an EMBL/GenBank/DDBJ whole genome shotgun (WGS) entry which is preliminary data.</text>
</comment>
<evidence type="ECO:0000313" key="3">
    <source>
        <dbReference type="Proteomes" id="UP001596337"/>
    </source>
</evidence>
<reference evidence="3" key="1">
    <citation type="journal article" date="2019" name="Int. J. Syst. Evol. Microbiol.">
        <title>The Global Catalogue of Microorganisms (GCM) 10K type strain sequencing project: providing services to taxonomists for standard genome sequencing and annotation.</title>
        <authorList>
            <consortium name="The Broad Institute Genomics Platform"/>
            <consortium name="The Broad Institute Genome Sequencing Center for Infectious Disease"/>
            <person name="Wu L."/>
            <person name="Ma J."/>
        </authorList>
    </citation>
    <scope>NUCLEOTIDE SEQUENCE [LARGE SCALE GENOMIC DNA]</scope>
    <source>
        <strain evidence="3">KCTC 32255</strain>
    </source>
</reference>
<evidence type="ECO:0000256" key="1">
    <source>
        <dbReference type="SAM" id="MobiDB-lite"/>
    </source>
</evidence>
<feature type="compositionally biased region" description="Low complexity" evidence="1">
    <location>
        <begin position="101"/>
        <end position="116"/>
    </location>
</feature>
<keyword evidence="3" id="KW-1185">Reference proteome</keyword>
<dbReference type="EMBL" id="JBHSXX010000001">
    <property type="protein sequence ID" value="MFC6870613.1"/>
    <property type="molecule type" value="Genomic_DNA"/>
</dbReference>
<accession>A0ABW2C638</accession>
<dbReference type="RefSeq" id="WP_345405257.1">
    <property type="nucleotide sequence ID" value="NZ_BAABLA010000119.1"/>
</dbReference>
<evidence type="ECO:0000313" key="2">
    <source>
        <dbReference type="EMBL" id="MFC6870613.1"/>
    </source>
</evidence>
<gene>
    <name evidence="2" type="ORF">ACFQGD_26120</name>
</gene>
<proteinExistence type="predicted"/>
<protein>
    <submittedName>
        <fullName evidence="2">Uncharacterized protein</fullName>
    </submittedName>
</protein>
<feature type="region of interest" description="Disordered" evidence="1">
    <location>
        <begin position="95"/>
        <end position="116"/>
    </location>
</feature>